<comment type="caution">
    <text evidence="1">The sequence shown here is derived from an EMBL/GenBank/DDBJ whole genome shotgun (WGS) entry which is preliminary data.</text>
</comment>
<dbReference type="RefSeq" id="WP_183664132.1">
    <property type="nucleotide sequence ID" value="NZ_JACHXN010000019.1"/>
</dbReference>
<evidence type="ECO:0000313" key="2">
    <source>
        <dbReference type="Proteomes" id="UP000554520"/>
    </source>
</evidence>
<dbReference type="SUPFAM" id="SSF103515">
    <property type="entry name" value="Autotransporter"/>
    <property type="match status" value="1"/>
</dbReference>
<dbReference type="InterPro" id="IPR006315">
    <property type="entry name" value="OM_autotransptr_brl_dom"/>
</dbReference>
<dbReference type="Proteomes" id="UP000554520">
    <property type="component" value="Unassembled WGS sequence"/>
</dbReference>
<dbReference type="InterPro" id="IPR036709">
    <property type="entry name" value="Autotransporte_beta_dom_sf"/>
</dbReference>
<sequence>MFAVETERFVHVSAMSAAALKRSSSISSRCCTTIDAGAIWARIDGAHSRVDPDRSTTQTDYDYNTWRLQSGLDGKLYENQSGTLMGGVTFQSGEISTDVSSCSARVPSTPTATVLAAR</sequence>
<gene>
    <name evidence="1" type="ORF">FHS21_004804</name>
</gene>
<keyword evidence="2" id="KW-1185">Reference proteome</keyword>
<accession>A0A839UCT8</accession>
<dbReference type="GO" id="GO:0019867">
    <property type="term" value="C:outer membrane"/>
    <property type="evidence" value="ECO:0007669"/>
    <property type="project" value="InterPro"/>
</dbReference>
<name>A0A839UCT8_9HYPH</name>
<dbReference type="Gene3D" id="2.40.128.130">
    <property type="entry name" value="Autotransporter beta-domain"/>
    <property type="match status" value="1"/>
</dbReference>
<dbReference type="AlphaFoldDB" id="A0A839UCT8"/>
<dbReference type="EMBL" id="JACHXN010000019">
    <property type="protein sequence ID" value="MBB3148357.1"/>
    <property type="molecule type" value="Genomic_DNA"/>
</dbReference>
<organism evidence="1 2">
    <name type="scientific">Phyllobacterium trifolii</name>
    <dbReference type="NCBI Taxonomy" id="300193"/>
    <lineage>
        <taxon>Bacteria</taxon>
        <taxon>Pseudomonadati</taxon>
        <taxon>Pseudomonadota</taxon>
        <taxon>Alphaproteobacteria</taxon>
        <taxon>Hyphomicrobiales</taxon>
        <taxon>Phyllobacteriaceae</taxon>
        <taxon>Phyllobacterium</taxon>
    </lineage>
</organism>
<evidence type="ECO:0000313" key="1">
    <source>
        <dbReference type="EMBL" id="MBB3148357.1"/>
    </source>
</evidence>
<proteinExistence type="predicted"/>
<dbReference type="NCBIfam" id="TIGR01414">
    <property type="entry name" value="autotrans_barl"/>
    <property type="match status" value="1"/>
</dbReference>
<protein>
    <submittedName>
        <fullName evidence="1">Outer membrane autotransporter protein</fullName>
    </submittedName>
</protein>
<reference evidence="1 2" key="1">
    <citation type="submission" date="2020-08" db="EMBL/GenBank/DDBJ databases">
        <title>Genomic Encyclopedia of Type Strains, Phase III (KMG-III): the genomes of soil and plant-associated and newly described type strains.</title>
        <authorList>
            <person name="Whitman W."/>
        </authorList>
    </citation>
    <scope>NUCLEOTIDE SEQUENCE [LARGE SCALE GENOMIC DNA]</scope>
    <source>
        <strain evidence="1 2">CECT 7015</strain>
    </source>
</reference>